<sequence>MDVYNDAWEKNWGFVPMTREEFHHLAKDMKMVLDPNLVLIAEVKGNVAGFALTLPDVNQAQAKVKDGKLLPFGLVKLLWHLKGPGKKKTVNRCRIITLGIKKAYQDYGIGPLFYTEYYARCPKLGYSIGEASWILEDNLRMNKALQLMCGERNKVYRIYDRALA</sequence>
<comment type="caution">
    <text evidence="1">The sequence shown here is derived from an EMBL/GenBank/DDBJ whole genome shotgun (WGS) entry which is preliminary data.</text>
</comment>
<dbReference type="InterPro" id="IPR039968">
    <property type="entry name" value="BcerS-like"/>
</dbReference>
<dbReference type="EMBL" id="CAXAQS010000159">
    <property type="protein sequence ID" value="CAK9250368.1"/>
    <property type="molecule type" value="Genomic_DNA"/>
</dbReference>
<proteinExistence type="predicted"/>
<dbReference type="InterPro" id="IPR016181">
    <property type="entry name" value="Acyl_CoA_acyltransferase"/>
</dbReference>
<reference evidence="1" key="1">
    <citation type="submission" date="2024-02" db="EMBL/GenBank/DDBJ databases">
        <authorList>
            <consortium name="ELIXIR-Norway"/>
            <consortium name="Elixir Norway"/>
        </authorList>
    </citation>
    <scope>NUCLEOTIDE SEQUENCE</scope>
</reference>
<evidence type="ECO:0008006" key="3">
    <source>
        <dbReference type="Google" id="ProtNLM"/>
    </source>
</evidence>
<name>A0ABP0V7F5_9BRYO</name>
<keyword evidence="2" id="KW-1185">Reference proteome</keyword>
<dbReference type="PANTHER" id="PTHR41368:SF1">
    <property type="entry name" value="PROTEIN YGHO"/>
    <property type="match status" value="1"/>
</dbReference>
<gene>
    <name evidence="1" type="ORF">CSSPJE1EN1_LOCUS25746</name>
</gene>
<organism evidence="1 2">
    <name type="scientific">Sphagnum jensenii</name>
    <dbReference type="NCBI Taxonomy" id="128206"/>
    <lineage>
        <taxon>Eukaryota</taxon>
        <taxon>Viridiplantae</taxon>
        <taxon>Streptophyta</taxon>
        <taxon>Embryophyta</taxon>
        <taxon>Bryophyta</taxon>
        <taxon>Sphagnophytina</taxon>
        <taxon>Sphagnopsida</taxon>
        <taxon>Sphagnales</taxon>
        <taxon>Sphagnaceae</taxon>
        <taxon>Sphagnum</taxon>
    </lineage>
</organism>
<dbReference type="Proteomes" id="UP001497444">
    <property type="component" value="Unassembled WGS sequence"/>
</dbReference>
<evidence type="ECO:0000313" key="1">
    <source>
        <dbReference type="EMBL" id="CAK9250368.1"/>
    </source>
</evidence>
<dbReference type="Gene3D" id="3.40.630.30">
    <property type="match status" value="1"/>
</dbReference>
<protein>
    <recommendedName>
        <fullName evidence="3">N-acetyltransferase domain-containing protein</fullName>
    </recommendedName>
</protein>
<evidence type="ECO:0000313" key="2">
    <source>
        <dbReference type="Proteomes" id="UP001497444"/>
    </source>
</evidence>
<dbReference type="SUPFAM" id="SSF55729">
    <property type="entry name" value="Acyl-CoA N-acyltransferases (Nat)"/>
    <property type="match status" value="1"/>
</dbReference>
<accession>A0ABP0V7F5</accession>
<dbReference type="PANTHER" id="PTHR41368">
    <property type="entry name" value="PROTEIN YGHO"/>
    <property type="match status" value="1"/>
</dbReference>